<proteinExistence type="predicted"/>
<evidence type="ECO:0000313" key="2">
    <source>
        <dbReference type="Proteomes" id="UP000094043"/>
    </source>
</evidence>
<dbReference type="GeneID" id="91084327"/>
<organism evidence="1 2">
    <name type="scientific">Cryptococcus depauperatus CBS 7841</name>
    <dbReference type="NCBI Taxonomy" id="1295531"/>
    <lineage>
        <taxon>Eukaryota</taxon>
        <taxon>Fungi</taxon>
        <taxon>Dikarya</taxon>
        <taxon>Basidiomycota</taxon>
        <taxon>Agaricomycotina</taxon>
        <taxon>Tremellomycetes</taxon>
        <taxon>Tremellales</taxon>
        <taxon>Cryptococcaceae</taxon>
        <taxon>Cryptococcus</taxon>
    </lineage>
</organism>
<gene>
    <name evidence="1" type="ORF">L203_100111</name>
</gene>
<evidence type="ECO:0000313" key="1">
    <source>
        <dbReference type="EMBL" id="WVN84974.1"/>
    </source>
</evidence>
<dbReference type="AlphaFoldDB" id="A0A1E3J269"/>
<dbReference type="OrthoDB" id="2571494at2759"/>
<dbReference type="RefSeq" id="XP_066065675.1">
    <property type="nucleotide sequence ID" value="XM_066209578.1"/>
</dbReference>
<reference evidence="1" key="3">
    <citation type="submission" date="2024-01" db="EMBL/GenBank/DDBJ databases">
        <authorList>
            <person name="Coelho M.A."/>
            <person name="David-Palma M."/>
            <person name="Shea T."/>
            <person name="Sun S."/>
            <person name="Cuomo C.A."/>
            <person name="Heitman J."/>
        </authorList>
    </citation>
    <scope>NUCLEOTIDE SEQUENCE</scope>
    <source>
        <strain evidence="1">CBS 7841</strain>
    </source>
</reference>
<dbReference type="Proteomes" id="UP000094043">
    <property type="component" value="Chromosome 1"/>
</dbReference>
<name>A0A1E3J269_9TREE</name>
<reference evidence="1" key="1">
    <citation type="submission" date="2016-06" db="EMBL/GenBank/DDBJ databases">
        <authorList>
            <person name="Cuomo C."/>
            <person name="Litvintseva A."/>
            <person name="Heitman J."/>
            <person name="Chen Y."/>
            <person name="Sun S."/>
            <person name="Springer D."/>
            <person name="Dromer F."/>
            <person name="Young S."/>
            <person name="Zeng Q."/>
            <person name="Chapman S."/>
            <person name="Gujja S."/>
            <person name="Saif S."/>
            <person name="Birren B."/>
        </authorList>
    </citation>
    <scope>NUCLEOTIDE SEQUENCE</scope>
    <source>
        <strain evidence="1">CBS 7841</strain>
    </source>
</reference>
<dbReference type="VEuPathDB" id="FungiDB:L203_00225"/>
<keyword evidence="2" id="KW-1185">Reference proteome</keyword>
<protein>
    <submittedName>
        <fullName evidence="1">Uncharacterized protein</fullName>
    </submittedName>
</protein>
<reference evidence="1" key="2">
    <citation type="journal article" date="2022" name="Elife">
        <title>Obligate sexual reproduction of a homothallic fungus closely related to the Cryptococcus pathogenic species complex.</title>
        <authorList>
            <person name="Passer A.R."/>
            <person name="Clancey S.A."/>
            <person name="Shea T."/>
            <person name="David-Palma M."/>
            <person name="Averette A.F."/>
            <person name="Boekhout T."/>
            <person name="Porcel B.M."/>
            <person name="Nowrousian M."/>
            <person name="Cuomo C.A."/>
            <person name="Sun S."/>
            <person name="Heitman J."/>
            <person name="Coelho M.A."/>
        </authorList>
    </citation>
    <scope>NUCLEOTIDE SEQUENCE</scope>
    <source>
        <strain evidence="1">CBS 7841</strain>
    </source>
</reference>
<sequence>MNSKNHKKRPHSASLSIARSPSVLASTNLLPSVPLQSLDPSCSFETLSATSNAWKGKPLGKSISNSGAIELEAIQSVEDLIKAPDTVDALVDPENKSHIGLYKQDVLEDYPSAPLLQHATYPPRLVDVEREPVDSNELERLERLDGTALEYTGPFQPPDSKELFMIILSFTGVFILAVAAGLTTIFDWVL</sequence>
<accession>A0A1E3J269</accession>
<dbReference type="KEGG" id="cdep:91084327"/>
<dbReference type="EMBL" id="CP143784">
    <property type="protein sequence ID" value="WVN84974.1"/>
    <property type="molecule type" value="Genomic_DNA"/>
</dbReference>